<dbReference type="HOGENOM" id="CLU_3130885_0_0_2"/>
<dbReference type="Proteomes" id="UP000009296">
    <property type="component" value="Chromosome"/>
</dbReference>
<name>F8AKY3_METOI</name>
<dbReference type="STRING" id="647113.Metok_0397"/>
<dbReference type="AlphaFoldDB" id="F8AKY3"/>
<reference evidence="1" key="1">
    <citation type="submission" date="2011-05" db="EMBL/GenBank/DDBJ databases">
        <title>Complete sequence of chromosome of Methanothermococcus okinawensis IH1.</title>
        <authorList>
            <consortium name="US DOE Joint Genome Institute"/>
            <person name="Lucas S."/>
            <person name="Han J."/>
            <person name="Lapidus A."/>
            <person name="Cheng J.-F."/>
            <person name="Goodwin L."/>
            <person name="Pitluck S."/>
            <person name="Peters L."/>
            <person name="Mikhailova N."/>
            <person name="Held B."/>
            <person name="Han C."/>
            <person name="Tapia R."/>
            <person name="Land M."/>
            <person name="Hauser L."/>
            <person name="Kyrpides N."/>
            <person name="Ivanova N."/>
            <person name="Pagani I."/>
            <person name="Sieprawska-Lupa M."/>
            <person name="Takai K."/>
            <person name="Miyazaki J."/>
            <person name="Whitman W."/>
            <person name="Woyke T."/>
        </authorList>
    </citation>
    <scope>NUCLEOTIDE SEQUENCE [LARGE SCALE GENOMIC DNA]</scope>
    <source>
        <strain evidence="1">IH1</strain>
    </source>
</reference>
<gene>
    <name evidence="1" type="ordered locus">Metok_0397</name>
</gene>
<evidence type="ECO:0000313" key="2">
    <source>
        <dbReference type="Proteomes" id="UP000009296"/>
    </source>
</evidence>
<keyword evidence="2" id="KW-1185">Reference proteome</keyword>
<dbReference type="KEGG" id="mok:Metok_0397"/>
<protein>
    <submittedName>
        <fullName evidence="1">Uncharacterized protein</fullName>
    </submittedName>
</protein>
<organism evidence="1 2">
    <name type="scientific">Methanothermococcus okinawensis (strain DSM 14208 / JCM 11175 / IH1)</name>
    <dbReference type="NCBI Taxonomy" id="647113"/>
    <lineage>
        <taxon>Archaea</taxon>
        <taxon>Methanobacteriati</taxon>
        <taxon>Methanobacteriota</taxon>
        <taxon>Methanomada group</taxon>
        <taxon>Methanococci</taxon>
        <taxon>Methanococcales</taxon>
        <taxon>Methanococcaceae</taxon>
        <taxon>Methanothermococcus</taxon>
    </lineage>
</organism>
<accession>F8AKY3</accession>
<dbReference type="EMBL" id="CP002792">
    <property type="protein sequence ID" value="AEH06384.1"/>
    <property type="molecule type" value="Genomic_DNA"/>
</dbReference>
<evidence type="ECO:0000313" key="1">
    <source>
        <dbReference type="EMBL" id="AEH06384.1"/>
    </source>
</evidence>
<sequence length="49" mass="5778">MIIKIIITINEYAIKIKYAFRDVRLVGIMVATYELKYMEKFSMFGLGIE</sequence>
<proteinExistence type="predicted"/>